<organism evidence="1 2">
    <name type="scientific">Schaalia odontolytica</name>
    <dbReference type="NCBI Taxonomy" id="1660"/>
    <lineage>
        <taxon>Bacteria</taxon>
        <taxon>Bacillati</taxon>
        <taxon>Actinomycetota</taxon>
        <taxon>Actinomycetes</taxon>
        <taxon>Actinomycetales</taxon>
        <taxon>Actinomycetaceae</taxon>
        <taxon>Schaalia</taxon>
    </lineage>
</organism>
<comment type="caution">
    <text evidence="1">The sequence shown here is derived from an EMBL/GenBank/DDBJ whole genome shotgun (WGS) entry which is preliminary data.</text>
</comment>
<evidence type="ECO:0000313" key="1">
    <source>
        <dbReference type="EMBL" id="PKY64406.1"/>
    </source>
</evidence>
<proteinExistence type="predicted"/>
<accession>A0A2I1HZW2</accession>
<name>A0A2I1HZW2_9ACTO</name>
<dbReference type="EMBL" id="PKKM01000007">
    <property type="protein sequence ID" value="PKY64406.1"/>
    <property type="molecule type" value="Genomic_DNA"/>
</dbReference>
<sequence length="158" mass="16973">MAGFFALGIRLRLDACDVRFSCCNAHGAECDPTTRLIGRNEDKLVVAHCCGLGVKKAITDVLTFCVGSCHRIACCRVDGVAGLVLLTVVVDSIDRCFDPLVHRFRSFASKTVALPILLESLYCIIKTMDSVLVLGFPALEVAVGPCVIQKGFELVIVG</sequence>
<dbReference type="AlphaFoldDB" id="A0A2I1HZW2"/>
<protein>
    <submittedName>
        <fullName evidence="1">Uncharacterized protein</fullName>
    </submittedName>
</protein>
<gene>
    <name evidence="1" type="ORF">CYJ22_06255</name>
</gene>
<dbReference type="Proteomes" id="UP000234198">
    <property type="component" value="Unassembled WGS sequence"/>
</dbReference>
<reference evidence="1 2" key="1">
    <citation type="submission" date="2017-12" db="EMBL/GenBank/DDBJ databases">
        <title>Phylogenetic diversity of female urinary microbiome.</title>
        <authorList>
            <person name="Thomas-White K."/>
            <person name="Wolfe A.J."/>
        </authorList>
    </citation>
    <scope>NUCLEOTIDE SEQUENCE [LARGE SCALE GENOMIC DNA]</scope>
    <source>
        <strain evidence="1 2">UMB0018</strain>
    </source>
</reference>
<evidence type="ECO:0000313" key="2">
    <source>
        <dbReference type="Proteomes" id="UP000234198"/>
    </source>
</evidence>